<keyword evidence="1" id="KW-0472">Membrane</keyword>
<evidence type="ECO:0000313" key="3">
    <source>
        <dbReference type="Proteomes" id="UP000321635"/>
    </source>
</evidence>
<evidence type="ECO:0000313" key="2">
    <source>
        <dbReference type="EMBL" id="GEN61776.1"/>
    </source>
</evidence>
<evidence type="ECO:0000256" key="1">
    <source>
        <dbReference type="SAM" id="Phobius"/>
    </source>
</evidence>
<reference evidence="2 3" key="1">
    <citation type="submission" date="2019-07" db="EMBL/GenBank/DDBJ databases">
        <title>Whole genome shotgun sequence of Acetobacter nitrogenifigens NBRC 105050.</title>
        <authorList>
            <person name="Hosoyama A."/>
            <person name="Uohara A."/>
            <person name="Ohji S."/>
            <person name="Ichikawa N."/>
        </authorList>
    </citation>
    <scope>NUCLEOTIDE SEQUENCE [LARGE SCALE GENOMIC DNA]</scope>
    <source>
        <strain evidence="2 3">NBRC 105050</strain>
    </source>
</reference>
<gene>
    <name evidence="2" type="ORF">ANI02nite_36600</name>
</gene>
<accession>A0A511XFP3</accession>
<dbReference type="RefSeq" id="WP_264801710.1">
    <property type="nucleotide sequence ID" value="NZ_BAPG01000103.1"/>
</dbReference>
<keyword evidence="1" id="KW-1133">Transmembrane helix</keyword>
<protein>
    <submittedName>
        <fullName evidence="2">Uncharacterized protein</fullName>
    </submittedName>
</protein>
<comment type="caution">
    <text evidence="2">The sequence shown here is derived from an EMBL/GenBank/DDBJ whole genome shotgun (WGS) entry which is preliminary data.</text>
</comment>
<sequence length="84" mass="9512">MIRPAQTAVVAIFSPIQIAVLWLVRRIVKTDTQPIAPEDPILHRAFTHGALSLPGDVAPSGPPEIRQAWLDGRKAQEWDDRHWW</sequence>
<proteinExistence type="predicted"/>
<name>A0A511XFP3_9PROT</name>
<dbReference type="EMBL" id="BJYF01000113">
    <property type="protein sequence ID" value="GEN61776.1"/>
    <property type="molecule type" value="Genomic_DNA"/>
</dbReference>
<feature type="transmembrane region" description="Helical" evidence="1">
    <location>
        <begin position="6"/>
        <end position="24"/>
    </location>
</feature>
<keyword evidence="1" id="KW-0812">Transmembrane</keyword>
<dbReference type="Proteomes" id="UP000321635">
    <property type="component" value="Unassembled WGS sequence"/>
</dbReference>
<keyword evidence="3" id="KW-1185">Reference proteome</keyword>
<dbReference type="AlphaFoldDB" id="A0A511XFP3"/>
<organism evidence="2 3">
    <name type="scientific">Acetobacter nitrogenifigens DSM 23921 = NBRC 105050</name>
    <dbReference type="NCBI Taxonomy" id="1120919"/>
    <lineage>
        <taxon>Bacteria</taxon>
        <taxon>Pseudomonadati</taxon>
        <taxon>Pseudomonadota</taxon>
        <taxon>Alphaproteobacteria</taxon>
        <taxon>Acetobacterales</taxon>
        <taxon>Acetobacteraceae</taxon>
        <taxon>Acetobacter</taxon>
    </lineage>
</organism>